<dbReference type="RefSeq" id="WP_088751628.1">
    <property type="nucleotide sequence ID" value="NZ_NJGU01000007.1"/>
</dbReference>
<dbReference type="InterPro" id="IPR007396">
    <property type="entry name" value="TR_PAI2-type"/>
</dbReference>
<dbReference type="Pfam" id="PF04299">
    <property type="entry name" value="FMN_bind_2"/>
    <property type="match status" value="1"/>
</dbReference>
<evidence type="ECO:0000313" key="1">
    <source>
        <dbReference type="EMBL" id="OWY28549.1"/>
    </source>
</evidence>
<gene>
    <name evidence="1" type="ORF">CEJ42_15080</name>
</gene>
<dbReference type="AlphaFoldDB" id="A0A246WQ97"/>
<organism evidence="1 2">
    <name type="scientific">Herbaspirillum robiniae</name>
    <dbReference type="NCBI Taxonomy" id="2014887"/>
    <lineage>
        <taxon>Bacteria</taxon>
        <taxon>Pseudomonadati</taxon>
        <taxon>Pseudomonadota</taxon>
        <taxon>Betaproteobacteria</taxon>
        <taxon>Burkholderiales</taxon>
        <taxon>Oxalobacteraceae</taxon>
        <taxon>Herbaspirillum</taxon>
    </lineage>
</organism>
<accession>A0A246WQ97</accession>
<sequence>MYIPAHFDEPSTDVLHGMIVAHPFGVLVSHGGGALDANHLPFHLDPTAGALGTLHAHVARANPLWRELADGDAVLAVFSAGDAYVSPSWYPSKHEAHRQVPTWNYMVAHAHGRVIIRDDERYLRGVVARLTRTHEATEATPWKMSDAPADFVDTLLKAIVGIEIEITRLEGKRKLSQNKEVRDIRGAGEALMARGHDAVGEAMLEAAARKEQ</sequence>
<dbReference type="EMBL" id="NJGU01000007">
    <property type="protein sequence ID" value="OWY28549.1"/>
    <property type="molecule type" value="Genomic_DNA"/>
</dbReference>
<dbReference type="Gene3D" id="2.30.110.10">
    <property type="entry name" value="Electron Transport, Fmn-binding Protein, Chain A"/>
    <property type="match status" value="1"/>
</dbReference>
<protein>
    <submittedName>
        <fullName evidence="1">Transcriptional regulator</fullName>
    </submittedName>
</protein>
<evidence type="ECO:0000313" key="2">
    <source>
        <dbReference type="Proteomes" id="UP000197596"/>
    </source>
</evidence>
<reference evidence="1 2" key="1">
    <citation type="submission" date="2017-06" db="EMBL/GenBank/DDBJ databases">
        <title>Herbaspirillum phytohormonus sp. nov., isolated from the root nodule of Robinia pseudoacacia in lead-zinc mine.</title>
        <authorList>
            <person name="Fan M."/>
            <person name="Lin Y."/>
        </authorList>
    </citation>
    <scope>NUCLEOTIDE SEQUENCE [LARGE SCALE GENOMIC DNA]</scope>
    <source>
        <strain evidence="1 2">HZ10</strain>
    </source>
</reference>
<name>A0A246WQ97_9BURK</name>
<dbReference type="InterPro" id="IPR012349">
    <property type="entry name" value="Split_barrel_FMN-bd"/>
</dbReference>
<dbReference type="SUPFAM" id="SSF50475">
    <property type="entry name" value="FMN-binding split barrel"/>
    <property type="match status" value="1"/>
</dbReference>
<dbReference type="PIRSF" id="PIRSF010372">
    <property type="entry name" value="PaiB"/>
    <property type="match status" value="1"/>
</dbReference>
<dbReference type="PANTHER" id="PTHR35802:SF1">
    <property type="entry name" value="PROTEASE SYNTHASE AND SPORULATION PROTEIN PAI 2"/>
    <property type="match status" value="1"/>
</dbReference>
<dbReference type="Proteomes" id="UP000197596">
    <property type="component" value="Unassembled WGS sequence"/>
</dbReference>
<comment type="caution">
    <text evidence="1">The sequence shown here is derived from an EMBL/GenBank/DDBJ whole genome shotgun (WGS) entry which is preliminary data.</text>
</comment>
<dbReference type="PANTHER" id="PTHR35802">
    <property type="entry name" value="PROTEASE SYNTHASE AND SPORULATION PROTEIN PAI 2"/>
    <property type="match status" value="1"/>
</dbReference>
<proteinExistence type="predicted"/>